<keyword evidence="3" id="KW-1185">Reference proteome</keyword>
<organism evidence="2 3">
    <name type="scientific">Paludifilum halophilum</name>
    <dbReference type="NCBI Taxonomy" id="1642702"/>
    <lineage>
        <taxon>Bacteria</taxon>
        <taxon>Bacillati</taxon>
        <taxon>Bacillota</taxon>
        <taxon>Bacilli</taxon>
        <taxon>Bacillales</taxon>
        <taxon>Thermoactinomycetaceae</taxon>
        <taxon>Paludifilum</taxon>
    </lineage>
</organism>
<comment type="caution">
    <text evidence="2">The sequence shown here is derived from an EMBL/GenBank/DDBJ whole genome shotgun (WGS) entry which is preliminary data.</text>
</comment>
<evidence type="ECO:0000256" key="1">
    <source>
        <dbReference type="SAM" id="MobiDB-lite"/>
    </source>
</evidence>
<name>A0A235B812_9BACL</name>
<gene>
    <name evidence="2" type="primary">spoIIR</name>
    <name evidence="2" type="ORF">CHM34_07720</name>
</gene>
<accession>A0A235B812</accession>
<dbReference type="RefSeq" id="WP_094264033.1">
    <property type="nucleotide sequence ID" value="NZ_NOWF01000004.1"/>
</dbReference>
<feature type="region of interest" description="Disordered" evidence="1">
    <location>
        <begin position="181"/>
        <end position="208"/>
    </location>
</feature>
<dbReference type="Proteomes" id="UP000215459">
    <property type="component" value="Unassembled WGS sequence"/>
</dbReference>
<sequence>MRVGTYSVLLFLSIGFFLLIQSVSGAGSGIVSYAAAGAQSEGGGQNIPDEAIRLRILANSDRLEDQALKRRVRDAVLAEIKAWADKPDTIGEARRQVRSHLSDFQKIADRTVRQQGYDYEVQVDYGRIPFPTKLYGDQVYPAGKYEALRITIGEGKGDNWWCVLFPPLCFVDMSNGDAVPKSEQRTASAEAVAAEQALAAPERSRQSPQGKPVEVRFFFLDSLKDFFSGLFD</sequence>
<evidence type="ECO:0000313" key="2">
    <source>
        <dbReference type="EMBL" id="OYD07997.1"/>
    </source>
</evidence>
<feature type="compositionally biased region" description="Low complexity" evidence="1">
    <location>
        <begin position="187"/>
        <end position="201"/>
    </location>
</feature>
<dbReference type="OrthoDB" id="9793324at2"/>
<dbReference type="InterPro" id="IPR014202">
    <property type="entry name" value="Spore_II_R"/>
</dbReference>
<evidence type="ECO:0000313" key="3">
    <source>
        <dbReference type="Proteomes" id="UP000215459"/>
    </source>
</evidence>
<dbReference type="AlphaFoldDB" id="A0A235B812"/>
<dbReference type="NCBIfam" id="TIGR02837">
    <property type="entry name" value="spore_II_R"/>
    <property type="match status" value="1"/>
</dbReference>
<dbReference type="Pfam" id="PF09551">
    <property type="entry name" value="Spore_II_R"/>
    <property type="match status" value="1"/>
</dbReference>
<reference evidence="2 3" key="1">
    <citation type="submission" date="2017-07" db="EMBL/GenBank/DDBJ databases">
        <title>The genome sequence of Paludifilum halophilum highlights mechanisms for microbial adaptation to high salt environemnts.</title>
        <authorList>
            <person name="Belbahri L."/>
        </authorList>
    </citation>
    <scope>NUCLEOTIDE SEQUENCE [LARGE SCALE GENOMIC DNA]</scope>
    <source>
        <strain evidence="2 3">DSM 102817</strain>
    </source>
</reference>
<proteinExistence type="predicted"/>
<protein>
    <submittedName>
        <fullName evidence="2">Stage II sporulation protein R</fullName>
    </submittedName>
</protein>
<dbReference type="EMBL" id="NOWF01000004">
    <property type="protein sequence ID" value="OYD07997.1"/>
    <property type="molecule type" value="Genomic_DNA"/>
</dbReference>